<evidence type="ECO:0000313" key="2">
    <source>
        <dbReference type="EMBL" id="KIM31672.1"/>
    </source>
</evidence>
<feature type="chain" id="PRO_5002158830" description="Secreted protein" evidence="1">
    <location>
        <begin position="26"/>
        <end position="110"/>
    </location>
</feature>
<feature type="signal peptide" evidence="1">
    <location>
        <begin position="1"/>
        <end position="25"/>
    </location>
</feature>
<evidence type="ECO:0008006" key="4">
    <source>
        <dbReference type="Google" id="ProtNLM"/>
    </source>
</evidence>
<evidence type="ECO:0000256" key="1">
    <source>
        <dbReference type="SAM" id="SignalP"/>
    </source>
</evidence>
<dbReference type="Proteomes" id="UP000054097">
    <property type="component" value="Unassembled WGS sequence"/>
</dbReference>
<dbReference type="EMBL" id="KN824281">
    <property type="protein sequence ID" value="KIM31672.1"/>
    <property type="molecule type" value="Genomic_DNA"/>
</dbReference>
<organism evidence="2 3">
    <name type="scientific">Serendipita vermifera MAFF 305830</name>
    <dbReference type="NCBI Taxonomy" id="933852"/>
    <lineage>
        <taxon>Eukaryota</taxon>
        <taxon>Fungi</taxon>
        <taxon>Dikarya</taxon>
        <taxon>Basidiomycota</taxon>
        <taxon>Agaricomycotina</taxon>
        <taxon>Agaricomycetes</taxon>
        <taxon>Sebacinales</taxon>
        <taxon>Serendipitaceae</taxon>
        <taxon>Serendipita</taxon>
    </lineage>
</organism>
<dbReference type="AlphaFoldDB" id="A0A0C2XRY8"/>
<gene>
    <name evidence="2" type="ORF">M408DRAFT_327140</name>
</gene>
<keyword evidence="3" id="KW-1185">Reference proteome</keyword>
<name>A0A0C2XRY8_SERVB</name>
<reference evidence="2 3" key="1">
    <citation type="submission" date="2014-04" db="EMBL/GenBank/DDBJ databases">
        <authorList>
            <consortium name="DOE Joint Genome Institute"/>
            <person name="Kuo A."/>
            <person name="Zuccaro A."/>
            <person name="Kohler A."/>
            <person name="Nagy L.G."/>
            <person name="Floudas D."/>
            <person name="Copeland A."/>
            <person name="Barry K.W."/>
            <person name="Cichocki N."/>
            <person name="Veneault-Fourrey C."/>
            <person name="LaButti K."/>
            <person name="Lindquist E.A."/>
            <person name="Lipzen A."/>
            <person name="Lundell T."/>
            <person name="Morin E."/>
            <person name="Murat C."/>
            <person name="Sun H."/>
            <person name="Tunlid A."/>
            <person name="Henrissat B."/>
            <person name="Grigoriev I.V."/>
            <person name="Hibbett D.S."/>
            <person name="Martin F."/>
            <person name="Nordberg H.P."/>
            <person name="Cantor M.N."/>
            <person name="Hua S.X."/>
        </authorList>
    </citation>
    <scope>NUCLEOTIDE SEQUENCE [LARGE SCALE GENOMIC DNA]</scope>
    <source>
        <strain evidence="2 3">MAFF 305830</strain>
    </source>
</reference>
<proteinExistence type="predicted"/>
<sequence length="110" mass="12467">MLSWFVGTLEFINLLWIARVRIAQGAITIPHRRISAISYAGRPFNLNKLPQNIIVGSAGSAKPDAPMWQLNIYPLVTTRTTTQSSRLFCYNFLTTYHTALPPRQVDPHKN</sequence>
<dbReference type="HOGENOM" id="CLU_2172635_0_0_1"/>
<keyword evidence="1" id="KW-0732">Signal</keyword>
<evidence type="ECO:0000313" key="3">
    <source>
        <dbReference type="Proteomes" id="UP000054097"/>
    </source>
</evidence>
<accession>A0A0C2XRY8</accession>
<reference evidence="3" key="2">
    <citation type="submission" date="2015-01" db="EMBL/GenBank/DDBJ databases">
        <title>Evolutionary Origins and Diversification of the Mycorrhizal Mutualists.</title>
        <authorList>
            <consortium name="DOE Joint Genome Institute"/>
            <consortium name="Mycorrhizal Genomics Consortium"/>
            <person name="Kohler A."/>
            <person name="Kuo A."/>
            <person name="Nagy L.G."/>
            <person name="Floudas D."/>
            <person name="Copeland A."/>
            <person name="Barry K.W."/>
            <person name="Cichocki N."/>
            <person name="Veneault-Fourrey C."/>
            <person name="LaButti K."/>
            <person name="Lindquist E.A."/>
            <person name="Lipzen A."/>
            <person name="Lundell T."/>
            <person name="Morin E."/>
            <person name="Murat C."/>
            <person name="Riley R."/>
            <person name="Ohm R."/>
            <person name="Sun H."/>
            <person name="Tunlid A."/>
            <person name="Henrissat B."/>
            <person name="Grigoriev I.V."/>
            <person name="Hibbett D.S."/>
            <person name="Martin F."/>
        </authorList>
    </citation>
    <scope>NUCLEOTIDE SEQUENCE [LARGE SCALE GENOMIC DNA]</scope>
    <source>
        <strain evidence="3">MAFF 305830</strain>
    </source>
</reference>
<protein>
    <recommendedName>
        <fullName evidence="4">Secreted protein</fullName>
    </recommendedName>
</protein>